<feature type="domain" description="MYND-type" evidence="5">
    <location>
        <begin position="672"/>
        <end position="710"/>
    </location>
</feature>
<name>A0A8H6T0K8_MYCCL</name>
<accession>A0A8H6T0K8</accession>
<dbReference type="EMBL" id="JACAZE010000008">
    <property type="protein sequence ID" value="KAF7308182.1"/>
    <property type="molecule type" value="Genomic_DNA"/>
</dbReference>
<organism evidence="6 7">
    <name type="scientific">Mycena chlorophos</name>
    <name type="common">Agaric fungus</name>
    <name type="synonym">Agaricus chlorophos</name>
    <dbReference type="NCBI Taxonomy" id="658473"/>
    <lineage>
        <taxon>Eukaryota</taxon>
        <taxon>Fungi</taxon>
        <taxon>Dikarya</taxon>
        <taxon>Basidiomycota</taxon>
        <taxon>Agaricomycotina</taxon>
        <taxon>Agaricomycetes</taxon>
        <taxon>Agaricomycetidae</taxon>
        <taxon>Agaricales</taxon>
        <taxon>Marasmiineae</taxon>
        <taxon>Mycenaceae</taxon>
        <taxon>Mycena</taxon>
    </lineage>
</organism>
<keyword evidence="1" id="KW-0479">Metal-binding</keyword>
<dbReference type="SUPFAM" id="SSF48371">
    <property type="entry name" value="ARM repeat"/>
    <property type="match status" value="1"/>
</dbReference>
<dbReference type="PROSITE" id="PS01360">
    <property type="entry name" value="ZF_MYND_1"/>
    <property type="match status" value="1"/>
</dbReference>
<dbReference type="Gene3D" id="6.10.140.2220">
    <property type="match status" value="1"/>
</dbReference>
<evidence type="ECO:0000256" key="2">
    <source>
        <dbReference type="ARBA" id="ARBA00022771"/>
    </source>
</evidence>
<evidence type="ECO:0000313" key="7">
    <source>
        <dbReference type="Proteomes" id="UP000613580"/>
    </source>
</evidence>
<dbReference type="InterPro" id="IPR011989">
    <property type="entry name" value="ARM-like"/>
</dbReference>
<dbReference type="InterPro" id="IPR016024">
    <property type="entry name" value="ARM-type_fold"/>
</dbReference>
<keyword evidence="7" id="KW-1185">Reference proteome</keyword>
<dbReference type="InterPro" id="IPR002893">
    <property type="entry name" value="Znf_MYND"/>
</dbReference>
<keyword evidence="2 4" id="KW-0863">Zinc-finger</keyword>
<dbReference type="SUPFAM" id="SSF144232">
    <property type="entry name" value="HIT/MYND zinc finger-like"/>
    <property type="match status" value="1"/>
</dbReference>
<evidence type="ECO:0000313" key="6">
    <source>
        <dbReference type="EMBL" id="KAF7308182.1"/>
    </source>
</evidence>
<dbReference type="PROSITE" id="PS50865">
    <property type="entry name" value="ZF_MYND_2"/>
    <property type="match status" value="1"/>
</dbReference>
<protein>
    <submittedName>
        <fullName evidence="6">SET and MYND-domain-containing protein 3</fullName>
    </submittedName>
</protein>
<dbReference type="OrthoDB" id="341421at2759"/>
<evidence type="ECO:0000256" key="3">
    <source>
        <dbReference type="ARBA" id="ARBA00022833"/>
    </source>
</evidence>
<dbReference type="Pfam" id="PF01753">
    <property type="entry name" value="zf-MYND"/>
    <property type="match status" value="1"/>
</dbReference>
<reference evidence="6" key="1">
    <citation type="submission" date="2020-05" db="EMBL/GenBank/DDBJ databases">
        <title>Mycena genomes resolve the evolution of fungal bioluminescence.</title>
        <authorList>
            <person name="Tsai I.J."/>
        </authorList>
    </citation>
    <scope>NUCLEOTIDE SEQUENCE</scope>
    <source>
        <strain evidence="6">110903Hualien_Pintung</strain>
    </source>
</reference>
<evidence type="ECO:0000256" key="4">
    <source>
        <dbReference type="PROSITE-ProRule" id="PRU00134"/>
    </source>
</evidence>
<keyword evidence="3" id="KW-0862">Zinc</keyword>
<comment type="caution">
    <text evidence="6">The sequence shown here is derived from an EMBL/GenBank/DDBJ whole genome shotgun (WGS) entry which is preliminary data.</text>
</comment>
<evidence type="ECO:0000259" key="5">
    <source>
        <dbReference type="PROSITE" id="PS50865"/>
    </source>
</evidence>
<gene>
    <name evidence="6" type="ORF">HMN09_00666000</name>
</gene>
<sequence>MAPKKAGKAAKMQAALKLSRTDGTPEGWREIVSLLCEHFGLPPDLSTANALKKVYGRLDTVYPRMKRELEQTTDHRIKGAIVEIYTQLCADAVLRNRLFQLGFLPQLLSVLDDPCRCGLNVAPALDSLATLTHHGGMEVRIEVAKATCQPLLRILRDLADDPQVPQLAIRVLAHTIAGAVSKEAKQRDPKLTSTLPLAGVSQAFVDALRRPNATGEMVAHVTSCLVDMSRSGDIQLTKPMVDLLVAGLRYQDWLGRVQCLAGLLSSHIPDVQDDPRTVDPTKVRRHLSGFADAPAIVRKTMQAVGVQGSKMYLKLASNRDFFAALGSSGYASGGDMYEAAKKIAEIMLCSDPAFLDGSYSVTNPVNGEMMLPGGSLKSWSDALPICAKAIREKGIASETHLADILDLKFLFMRKRDADAADLAQRALRLNPDFAYAYYILMLTQGDEPALRAAMRGIQCTPGPQNLTPFLRLQFLHHASELSCAPSIAAIEAPGRHGNASREVGVALMLKAMENWEAFFAEAAPDDQHMRSACSWLLVLRIMTATTLSGDLRELKALVDRLEFVKELDIWLGVREGPAQIHLVVETVLKSFAAAQRDWGALIATSVPGLHAETGLVETKEQMEEALAAWMEGSPVAFQSCCGCDASAHDGHGHDDDDTAPHPAESKTKTYRCFNCHNHSAMLRKCAGCNRARYCDATCQKQHWTTHKKECSVLGTKK</sequence>
<dbReference type="Proteomes" id="UP000613580">
    <property type="component" value="Unassembled WGS sequence"/>
</dbReference>
<evidence type="ECO:0000256" key="1">
    <source>
        <dbReference type="ARBA" id="ARBA00022723"/>
    </source>
</evidence>
<dbReference type="AlphaFoldDB" id="A0A8H6T0K8"/>
<proteinExistence type="predicted"/>
<dbReference type="GO" id="GO:0008270">
    <property type="term" value="F:zinc ion binding"/>
    <property type="evidence" value="ECO:0007669"/>
    <property type="project" value="UniProtKB-KW"/>
</dbReference>
<dbReference type="Gene3D" id="1.25.10.10">
    <property type="entry name" value="Leucine-rich Repeat Variant"/>
    <property type="match status" value="1"/>
</dbReference>